<proteinExistence type="predicted"/>
<dbReference type="InterPro" id="IPR011008">
    <property type="entry name" value="Dimeric_a/b-barrel"/>
</dbReference>
<organism evidence="2 3">
    <name type="scientific">Agaricicola taiwanensis</name>
    <dbReference type="NCBI Taxonomy" id="591372"/>
    <lineage>
        <taxon>Bacteria</taxon>
        <taxon>Pseudomonadati</taxon>
        <taxon>Pseudomonadota</taxon>
        <taxon>Alphaproteobacteria</taxon>
        <taxon>Rhodobacterales</taxon>
        <taxon>Paracoccaceae</taxon>
        <taxon>Agaricicola</taxon>
    </lineage>
</organism>
<keyword evidence="2" id="KW-0560">Oxidoreductase</keyword>
<protein>
    <submittedName>
        <fullName evidence="2">Antibiotic biosynthesis monooxygenase</fullName>
    </submittedName>
</protein>
<keyword evidence="3" id="KW-1185">Reference proteome</keyword>
<dbReference type="GO" id="GO:0004497">
    <property type="term" value="F:monooxygenase activity"/>
    <property type="evidence" value="ECO:0007669"/>
    <property type="project" value="UniProtKB-KW"/>
</dbReference>
<feature type="domain" description="ABM" evidence="1">
    <location>
        <begin position="2"/>
        <end position="87"/>
    </location>
</feature>
<evidence type="ECO:0000259" key="1">
    <source>
        <dbReference type="PROSITE" id="PS51725"/>
    </source>
</evidence>
<dbReference type="AlphaFoldDB" id="A0A8J2YLZ3"/>
<evidence type="ECO:0000313" key="2">
    <source>
        <dbReference type="EMBL" id="GGE53536.1"/>
    </source>
</evidence>
<comment type="caution">
    <text evidence="2">The sequence shown here is derived from an EMBL/GenBank/DDBJ whole genome shotgun (WGS) entry which is preliminary data.</text>
</comment>
<name>A0A8J2YLZ3_9RHOB</name>
<reference evidence="2" key="1">
    <citation type="journal article" date="2014" name="Int. J. Syst. Evol. Microbiol.">
        <title>Complete genome sequence of Corynebacterium casei LMG S-19264T (=DSM 44701T), isolated from a smear-ripened cheese.</title>
        <authorList>
            <consortium name="US DOE Joint Genome Institute (JGI-PGF)"/>
            <person name="Walter F."/>
            <person name="Albersmeier A."/>
            <person name="Kalinowski J."/>
            <person name="Ruckert C."/>
        </authorList>
    </citation>
    <scope>NUCLEOTIDE SEQUENCE</scope>
    <source>
        <strain evidence="2">CCM 7684</strain>
    </source>
</reference>
<sequence length="96" mass="10250">MFGLINKITAKPDSRDRLIQLMLQGSGDMPGCLSYIVAADAKDPDTIWVTEVWDSPESHKASLEFPEVKQAIGSAMPLIAGFESVATTTPRGGTGL</sequence>
<accession>A0A8J2YLZ3</accession>
<evidence type="ECO:0000313" key="3">
    <source>
        <dbReference type="Proteomes" id="UP000602745"/>
    </source>
</evidence>
<dbReference type="InterPro" id="IPR007138">
    <property type="entry name" value="ABM_dom"/>
</dbReference>
<dbReference type="RefSeq" id="WP_188410945.1">
    <property type="nucleotide sequence ID" value="NZ_BMCP01000006.1"/>
</dbReference>
<dbReference type="SUPFAM" id="SSF54909">
    <property type="entry name" value="Dimeric alpha+beta barrel"/>
    <property type="match status" value="1"/>
</dbReference>
<reference evidence="2" key="2">
    <citation type="submission" date="2020-09" db="EMBL/GenBank/DDBJ databases">
        <authorList>
            <person name="Sun Q."/>
            <person name="Sedlacek I."/>
        </authorList>
    </citation>
    <scope>NUCLEOTIDE SEQUENCE</scope>
    <source>
        <strain evidence="2">CCM 7684</strain>
    </source>
</reference>
<dbReference type="EMBL" id="BMCP01000006">
    <property type="protein sequence ID" value="GGE53536.1"/>
    <property type="molecule type" value="Genomic_DNA"/>
</dbReference>
<dbReference type="Pfam" id="PF03992">
    <property type="entry name" value="ABM"/>
    <property type="match status" value="1"/>
</dbReference>
<dbReference type="Gene3D" id="3.30.70.100">
    <property type="match status" value="1"/>
</dbReference>
<dbReference type="Proteomes" id="UP000602745">
    <property type="component" value="Unassembled WGS sequence"/>
</dbReference>
<gene>
    <name evidence="2" type="ORF">GCM10007276_33180</name>
</gene>
<dbReference type="PROSITE" id="PS51725">
    <property type="entry name" value="ABM"/>
    <property type="match status" value="1"/>
</dbReference>
<keyword evidence="2" id="KW-0503">Monooxygenase</keyword>